<dbReference type="PANTHER" id="PTHR34606:SF15">
    <property type="entry name" value="BON DOMAIN-CONTAINING PROTEIN"/>
    <property type="match status" value="1"/>
</dbReference>
<proteinExistence type="predicted"/>
<dbReference type="RefSeq" id="WP_245294034.1">
    <property type="nucleotide sequence ID" value="NZ_MCRJ01000062.1"/>
</dbReference>
<sequence>MANRRNHWQEPRSGQEPRLDDRDRGRDDPRVGRSWDRQHEDDRDMREYGGSWEHRAGYHAERPADYPDMRFADPDRRRPHDEPYHAPIGPSPVFAAQGYFPGDDAGRAPRPGRGRPGAPGGERGVFDRASDEVSSWFGDEEAERRRRSDEHRGKGPRGYVRSDARIEEEVNERLAADPSLDASDIEVTISSGEVTLAGEVSDRWEKRRAEDCIESVLGVGHIQNNLRIRTQSRPM</sequence>
<dbReference type="InterPro" id="IPR047800">
    <property type="entry name" value="SWFGD_dom"/>
</dbReference>
<feature type="domain" description="BON" evidence="2">
    <location>
        <begin position="162"/>
        <end position="230"/>
    </location>
</feature>
<dbReference type="PATRIC" id="fig|1439726.3.peg.2722"/>
<dbReference type="PROSITE" id="PS50914">
    <property type="entry name" value="BON"/>
    <property type="match status" value="1"/>
</dbReference>
<evidence type="ECO:0000313" key="4">
    <source>
        <dbReference type="Proteomes" id="UP000094622"/>
    </source>
</evidence>
<reference evidence="3 4" key="1">
    <citation type="submission" date="2016-07" db="EMBL/GenBank/DDBJ databases">
        <title>Draft Genome Sequence of Methylobrevis pamukkalensis PK2.</title>
        <authorList>
            <person name="Vasilenko O.V."/>
            <person name="Doronina N.V."/>
            <person name="Shmareva M.N."/>
            <person name="Tarlachkov S.V."/>
            <person name="Mustakhimov I."/>
            <person name="Trotsenko Y.A."/>
        </authorList>
    </citation>
    <scope>NUCLEOTIDE SEQUENCE [LARGE SCALE GENOMIC DNA]</scope>
    <source>
        <strain evidence="3 4">PK2</strain>
    </source>
</reference>
<dbReference type="InterPro" id="IPR051686">
    <property type="entry name" value="Lipoprotein_DolP"/>
</dbReference>
<dbReference type="SMART" id="SM00749">
    <property type="entry name" value="BON"/>
    <property type="match status" value="1"/>
</dbReference>
<dbReference type="Pfam" id="PF04972">
    <property type="entry name" value="BON"/>
    <property type="match status" value="1"/>
</dbReference>
<dbReference type="EMBL" id="MCRJ01000062">
    <property type="protein sequence ID" value="ODN70107.1"/>
    <property type="molecule type" value="Genomic_DNA"/>
</dbReference>
<organism evidence="3 4">
    <name type="scientific">Methylobrevis pamukkalensis</name>
    <dbReference type="NCBI Taxonomy" id="1439726"/>
    <lineage>
        <taxon>Bacteria</taxon>
        <taxon>Pseudomonadati</taxon>
        <taxon>Pseudomonadota</taxon>
        <taxon>Alphaproteobacteria</taxon>
        <taxon>Hyphomicrobiales</taxon>
        <taxon>Pleomorphomonadaceae</taxon>
        <taxon>Methylobrevis</taxon>
    </lineage>
</organism>
<dbReference type="NCBIfam" id="NF033157">
    <property type="entry name" value="SWFGD_domain"/>
    <property type="match status" value="1"/>
</dbReference>
<feature type="compositionally biased region" description="Basic and acidic residues" evidence="1">
    <location>
        <begin position="7"/>
        <end position="84"/>
    </location>
</feature>
<evidence type="ECO:0000256" key="1">
    <source>
        <dbReference type="SAM" id="MobiDB-lite"/>
    </source>
</evidence>
<comment type="caution">
    <text evidence="3">The sequence shown here is derived from an EMBL/GenBank/DDBJ whole genome shotgun (WGS) entry which is preliminary data.</text>
</comment>
<feature type="compositionally biased region" description="Gly residues" evidence="1">
    <location>
        <begin position="114"/>
        <end position="123"/>
    </location>
</feature>
<evidence type="ECO:0000313" key="3">
    <source>
        <dbReference type="EMBL" id="ODN70107.1"/>
    </source>
</evidence>
<feature type="compositionally biased region" description="Basic and acidic residues" evidence="1">
    <location>
        <begin position="142"/>
        <end position="153"/>
    </location>
</feature>
<dbReference type="InterPro" id="IPR014004">
    <property type="entry name" value="Transpt-assoc_nodulatn_dom_bac"/>
</dbReference>
<dbReference type="Gene3D" id="3.30.1340.30">
    <property type="match status" value="1"/>
</dbReference>
<name>A0A1E3H1C3_9HYPH</name>
<dbReference type="PANTHER" id="PTHR34606">
    <property type="entry name" value="BON DOMAIN-CONTAINING PROTEIN"/>
    <property type="match status" value="1"/>
</dbReference>
<protein>
    <submittedName>
        <fullName evidence="3">Periplasmic protein</fullName>
    </submittedName>
</protein>
<evidence type="ECO:0000259" key="2">
    <source>
        <dbReference type="PROSITE" id="PS50914"/>
    </source>
</evidence>
<accession>A0A1E3H1C3</accession>
<dbReference type="AlphaFoldDB" id="A0A1E3H1C3"/>
<keyword evidence="4" id="KW-1185">Reference proteome</keyword>
<gene>
    <name evidence="3" type="ORF">A6302_02586</name>
</gene>
<dbReference type="InterPro" id="IPR007055">
    <property type="entry name" value="BON_dom"/>
</dbReference>
<feature type="region of interest" description="Disordered" evidence="1">
    <location>
        <begin position="1"/>
        <end position="164"/>
    </location>
</feature>
<dbReference type="Proteomes" id="UP000094622">
    <property type="component" value="Unassembled WGS sequence"/>
</dbReference>